<dbReference type="Proteomes" id="UP000276133">
    <property type="component" value="Unassembled WGS sequence"/>
</dbReference>
<comment type="caution">
    <text evidence="2">The sequence shown here is derived from an EMBL/GenBank/DDBJ whole genome shotgun (WGS) entry which is preliminary data.</text>
</comment>
<keyword evidence="3" id="KW-1185">Reference proteome</keyword>
<evidence type="ECO:0000313" key="2">
    <source>
        <dbReference type="EMBL" id="RNA17361.1"/>
    </source>
</evidence>
<name>A0A3M7R1X8_BRAPC</name>
<proteinExistence type="predicted"/>
<sequence>MLALDESGVESGGESTGSGCHTRQHLFLEPNTAQSASLDDSLSSVKLLTMHLTVSSLLRKYFFSGSHTFSIITPVGSRNMSALIAET</sequence>
<dbReference type="EMBL" id="REGN01004471">
    <property type="protein sequence ID" value="RNA17361.1"/>
    <property type="molecule type" value="Genomic_DNA"/>
</dbReference>
<evidence type="ECO:0000313" key="3">
    <source>
        <dbReference type="Proteomes" id="UP000276133"/>
    </source>
</evidence>
<protein>
    <submittedName>
        <fullName evidence="2">Uncharacterized protein</fullName>
    </submittedName>
</protein>
<gene>
    <name evidence="2" type="ORF">BpHYR1_038372</name>
</gene>
<reference evidence="2 3" key="1">
    <citation type="journal article" date="2018" name="Sci. Rep.">
        <title>Genomic signatures of local adaptation to the degree of environmental predictability in rotifers.</title>
        <authorList>
            <person name="Franch-Gras L."/>
            <person name="Hahn C."/>
            <person name="Garcia-Roger E.M."/>
            <person name="Carmona M.J."/>
            <person name="Serra M."/>
            <person name="Gomez A."/>
        </authorList>
    </citation>
    <scope>NUCLEOTIDE SEQUENCE [LARGE SCALE GENOMIC DNA]</scope>
    <source>
        <strain evidence="2">HYR1</strain>
    </source>
</reference>
<dbReference type="AlphaFoldDB" id="A0A3M7R1X8"/>
<evidence type="ECO:0000256" key="1">
    <source>
        <dbReference type="SAM" id="MobiDB-lite"/>
    </source>
</evidence>
<accession>A0A3M7R1X8</accession>
<feature type="region of interest" description="Disordered" evidence="1">
    <location>
        <begin position="1"/>
        <end position="24"/>
    </location>
</feature>
<organism evidence="2 3">
    <name type="scientific">Brachionus plicatilis</name>
    <name type="common">Marine rotifer</name>
    <name type="synonym">Brachionus muelleri</name>
    <dbReference type="NCBI Taxonomy" id="10195"/>
    <lineage>
        <taxon>Eukaryota</taxon>
        <taxon>Metazoa</taxon>
        <taxon>Spiralia</taxon>
        <taxon>Gnathifera</taxon>
        <taxon>Rotifera</taxon>
        <taxon>Eurotatoria</taxon>
        <taxon>Monogononta</taxon>
        <taxon>Pseudotrocha</taxon>
        <taxon>Ploima</taxon>
        <taxon>Brachionidae</taxon>
        <taxon>Brachionus</taxon>
    </lineage>
</organism>